<proteinExistence type="predicted"/>
<reference evidence="1 2" key="1">
    <citation type="journal article" date="2021" name="Hortic Res">
        <title>High-quality reference genome and annotation aids understanding of berry development for evergreen blueberry (Vaccinium darrowii).</title>
        <authorList>
            <person name="Yu J."/>
            <person name="Hulse-Kemp A.M."/>
            <person name="Babiker E."/>
            <person name="Staton M."/>
        </authorList>
    </citation>
    <scope>NUCLEOTIDE SEQUENCE [LARGE SCALE GENOMIC DNA]</scope>
    <source>
        <strain evidence="2">cv. NJ 8807/NJ 8810</strain>
        <tissue evidence="1">Young leaf</tissue>
    </source>
</reference>
<protein>
    <submittedName>
        <fullName evidence="1">Uncharacterized protein</fullName>
    </submittedName>
</protein>
<keyword evidence="2" id="KW-1185">Reference proteome</keyword>
<evidence type="ECO:0000313" key="2">
    <source>
        <dbReference type="Proteomes" id="UP000828048"/>
    </source>
</evidence>
<name>A0ACB7YFJ5_9ERIC</name>
<dbReference type="Proteomes" id="UP000828048">
    <property type="component" value="Chromosome 8"/>
</dbReference>
<comment type="caution">
    <text evidence="1">The sequence shown here is derived from an EMBL/GenBank/DDBJ whole genome shotgun (WGS) entry which is preliminary data.</text>
</comment>
<dbReference type="EMBL" id="CM037158">
    <property type="protein sequence ID" value="KAH7851968.1"/>
    <property type="molecule type" value="Genomic_DNA"/>
</dbReference>
<accession>A0ACB7YFJ5</accession>
<sequence length="267" mass="29642">MVYFRSSITIDRQIVMAKSVNSTELSSKFRSNKKGPNSPNHLSIPDCQQSRSAAVDLVICIAVIGALGFLLFPYVIPLAVSIIKIGTEGVYAMEEGVYIIGEEIAEAPMVYGFLGLSILCAVIAVLAVTECAIRKCGKPGCRGLRKAAEFDIQLETEECVKGSSSNLTKDGVKIGLFELPRDYHRELEAELKKMAPPNGRAVLDFKARCGCSIGRMEVPGPKKPRKFKKPKKIGEIPKLRGRYGHIRDAEYNNQIYLYLWRSRKQEL</sequence>
<gene>
    <name evidence="1" type="ORF">Vadar_018973</name>
</gene>
<organism evidence="1 2">
    <name type="scientific">Vaccinium darrowii</name>
    <dbReference type="NCBI Taxonomy" id="229202"/>
    <lineage>
        <taxon>Eukaryota</taxon>
        <taxon>Viridiplantae</taxon>
        <taxon>Streptophyta</taxon>
        <taxon>Embryophyta</taxon>
        <taxon>Tracheophyta</taxon>
        <taxon>Spermatophyta</taxon>
        <taxon>Magnoliopsida</taxon>
        <taxon>eudicotyledons</taxon>
        <taxon>Gunneridae</taxon>
        <taxon>Pentapetalae</taxon>
        <taxon>asterids</taxon>
        <taxon>Ericales</taxon>
        <taxon>Ericaceae</taxon>
        <taxon>Vaccinioideae</taxon>
        <taxon>Vaccinieae</taxon>
        <taxon>Vaccinium</taxon>
    </lineage>
</organism>
<evidence type="ECO:0000313" key="1">
    <source>
        <dbReference type="EMBL" id="KAH7851968.1"/>
    </source>
</evidence>